<dbReference type="EMBL" id="QKXC01000058">
    <property type="protein sequence ID" value="RBR24409.1"/>
    <property type="molecule type" value="Genomic_DNA"/>
</dbReference>
<evidence type="ECO:0000313" key="2">
    <source>
        <dbReference type="Proteomes" id="UP000253153"/>
    </source>
</evidence>
<dbReference type="GeneID" id="41992344"/>
<name>A0A366S527_9HYPO</name>
<dbReference type="Proteomes" id="UP000253153">
    <property type="component" value="Unassembled WGS sequence"/>
</dbReference>
<gene>
    <name evidence="1" type="ORF">FIESC28_02899</name>
</gene>
<evidence type="ECO:0008006" key="3">
    <source>
        <dbReference type="Google" id="ProtNLM"/>
    </source>
</evidence>
<proteinExistence type="predicted"/>
<reference evidence="1 2" key="1">
    <citation type="submission" date="2018-06" db="EMBL/GenBank/DDBJ databases">
        <title>Fusarium incarnatum-equiseti species complex species 28.</title>
        <authorList>
            <person name="Gardiner D.M."/>
        </authorList>
    </citation>
    <scope>NUCLEOTIDE SEQUENCE [LARGE SCALE GENOMIC DNA]</scope>
    <source>
        <strain evidence="1 2">FIESC_28</strain>
    </source>
</reference>
<comment type="caution">
    <text evidence="1">The sequence shown here is derived from an EMBL/GenBank/DDBJ whole genome shotgun (WGS) entry which is preliminary data.</text>
</comment>
<dbReference type="AlphaFoldDB" id="A0A366S527"/>
<accession>A0A366S527</accession>
<dbReference type="RefSeq" id="XP_031019000.1">
    <property type="nucleotide sequence ID" value="XM_031157048.1"/>
</dbReference>
<protein>
    <recommendedName>
        <fullName evidence="3">HNH nuclease domain-containing protein</fullName>
    </recommendedName>
</protein>
<keyword evidence="2" id="KW-1185">Reference proteome</keyword>
<evidence type="ECO:0000313" key="1">
    <source>
        <dbReference type="EMBL" id="RBR24409.1"/>
    </source>
</evidence>
<dbReference type="OrthoDB" id="5416097at2759"/>
<organism evidence="1 2">
    <name type="scientific">Fusarium coffeatum</name>
    <dbReference type="NCBI Taxonomy" id="231269"/>
    <lineage>
        <taxon>Eukaryota</taxon>
        <taxon>Fungi</taxon>
        <taxon>Dikarya</taxon>
        <taxon>Ascomycota</taxon>
        <taxon>Pezizomycotina</taxon>
        <taxon>Sordariomycetes</taxon>
        <taxon>Hypocreomycetidae</taxon>
        <taxon>Hypocreales</taxon>
        <taxon>Nectriaceae</taxon>
        <taxon>Fusarium</taxon>
        <taxon>Fusarium incarnatum-equiseti species complex</taxon>
    </lineage>
</organism>
<sequence length="449" mass="50784">MATHAGGHFSAEHEVPITEPIKDTASPISYAPASTGLVFLGSDEAEERLRRAKEIESYMWPTQFRFYCENVVTILLIPLHKLQKGGTLCAERPSVMPSSIHQRLLSVTSPFCRHYMLHLDPDNLKDPKWQHAVYKLPCPQPDSLDMPWEDWQTHCKARKYRIRFRAKSDLPPVLRSTAEEAKCLDRDGHNCVVTGKSSPRVFYFIPFTWNDTVEHMNATGSVHGGAILADTYLLSWPSPAVSVRKLGATHMAWNMLSIDSDLYNYLKDGLCAFRYAEGQEQSLGEGRVQVTLNLYWMPKLKGRFGQLMDLDKDWPTLCGELARFENCPQESFRYGKLHTEAKAPVLSGHTVKVTLSEYDVTQFKNVVKVHWASIVFAAVCGAAGRPWLLSGDDPEDGSMMKRQDKARFEEDRQRGTIRKTLDLATSTISKGKRKIARLAGKRLVCHSKN</sequence>